<sequence length="98" mass="10743">MSAQVDPPVQTVEFGRPATFTCSYSGNPVTGLHWLKDGLPIGHTEPVYRIASVTRESKGMYQCFVRNDHETAQGTAELRLGGRCVHRGGEGETLVLRL</sequence>
<comment type="caution">
    <text evidence="2">The sequence shown here is derived from an EMBL/GenBank/DDBJ whole genome shotgun (WGS) entry which is preliminary data.</text>
</comment>
<dbReference type="Proteomes" id="UP000711488">
    <property type="component" value="Unassembled WGS sequence"/>
</dbReference>
<gene>
    <name evidence="2" type="ORF">HAZT_HAZT007601</name>
</gene>
<dbReference type="InterPro" id="IPR013783">
    <property type="entry name" value="Ig-like_fold"/>
</dbReference>
<organism evidence="2">
    <name type="scientific">Hyalella azteca</name>
    <name type="common">Amphipod</name>
    <dbReference type="NCBI Taxonomy" id="294128"/>
    <lineage>
        <taxon>Eukaryota</taxon>
        <taxon>Metazoa</taxon>
        <taxon>Ecdysozoa</taxon>
        <taxon>Arthropoda</taxon>
        <taxon>Crustacea</taxon>
        <taxon>Multicrustacea</taxon>
        <taxon>Malacostraca</taxon>
        <taxon>Eumalacostraca</taxon>
        <taxon>Peracarida</taxon>
        <taxon>Amphipoda</taxon>
        <taxon>Senticaudata</taxon>
        <taxon>Talitrida</taxon>
        <taxon>Talitroidea</taxon>
        <taxon>Hyalellidae</taxon>
        <taxon>Hyalella</taxon>
    </lineage>
</organism>
<feature type="domain" description="Ig-like" evidence="1">
    <location>
        <begin position="1"/>
        <end position="79"/>
    </location>
</feature>
<evidence type="ECO:0000313" key="2">
    <source>
        <dbReference type="EMBL" id="KAA0202263.1"/>
    </source>
</evidence>
<accession>A0A6A0H915</accession>
<reference evidence="2" key="3">
    <citation type="submission" date="2019-06" db="EMBL/GenBank/DDBJ databases">
        <authorList>
            <person name="Poynton C."/>
            <person name="Hasenbein S."/>
            <person name="Benoit J.B."/>
            <person name="Sepulveda M.S."/>
            <person name="Poelchau M.F."/>
            <person name="Murali S.C."/>
            <person name="Chen S."/>
            <person name="Glastad K.M."/>
            <person name="Werren J.H."/>
            <person name="Vineis J.H."/>
            <person name="Bowen J.L."/>
            <person name="Friedrich M."/>
            <person name="Jones J."/>
            <person name="Robertson H.M."/>
            <person name="Feyereisen R."/>
            <person name="Mechler-Hickson A."/>
            <person name="Mathers N."/>
            <person name="Lee C.E."/>
            <person name="Colbourne J.K."/>
            <person name="Biales A."/>
            <person name="Johnston J.S."/>
            <person name="Wellborn G.A."/>
            <person name="Rosendale A.J."/>
            <person name="Cridge A.G."/>
            <person name="Munoz-Torres M.C."/>
            <person name="Bain P.A."/>
            <person name="Manny A.R."/>
            <person name="Major K.M."/>
            <person name="Lambert F.N."/>
            <person name="Vulpe C.D."/>
            <person name="Tuck P."/>
            <person name="Blalock B.J."/>
            <person name="Lin Y.-Y."/>
            <person name="Smith M.E."/>
            <person name="Ochoa-Acuna H."/>
            <person name="Chen M.-J.M."/>
            <person name="Childers C.P."/>
            <person name="Qu J."/>
            <person name="Dugan S."/>
            <person name="Lee S.L."/>
            <person name="Chao H."/>
            <person name="Dinh H."/>
            <person name="Han Y."/>
            <person name="Doddapaneni H."/>
            <person name="Worley K.C."/>
            <person name="Muzny D.M."/>
            <person name="Gibbs R.A."/>
            <person name="Richards S."/>
        </authorList>
    </citation>
    <scope>NUCLEOTIDE SEQUENCE</scope>
    <source>
        <strain evidence="2">HAZT.00-mixed</strain>
        <tissue evidence="2">Whole organism</tissue>
    </source>
</reference>
<dbReference type="SMART" id="SM00409">
    <property type="entry name" value="IG"/>
    <property type="match status" value="1"/>
</dbReference>
<dbReference type="Gene3D" id="2.60.40.10">
    <property type="entry name" value="Immunoglobulins"/>
    <property type="match status" value="1"/>
</dbReference>
<evidence type="ECO:0000259" key="1">
    <source>
        <dbReference type="PROSITE" id="PS50835"/>
    </source>
</evidence>
<reference evidence="2" key="2">
    <citation type="journal article" date="2018" name="Environ. Sci. Technol.">
        <title>The Toxicogenome of Hyalella azteca: A Model for Sediment Ecotoxicology and Evolutionary Toxicology.</title>
        <authorList>
            <person name="Poynton H.C."/>
            <person name="Hasenbein S."/>
            <person name="Benoit J.B."/>
            <person name="Sepulveda M.S."/>
            <person name="Poelchau M.F."/>
            <person name="Hughes D.S.T."/>
            <person name="Murali S.C."/>
            <person name="Chen S."/>
            <person name="Glastad K.M."/>
            <person name="Goodisman M.A.D."/>
            <person name="Werren J.H."/>
            <person name="Vineis J.H."/>
            <person name="Bowen J.L."/>
            <person name="Friedrich M."/>
            <person name="Jones J."/>
            <person name="Robertson H.M."/>
            <person name="Feyereisen R."/>
            <person name="Mechler-Hickson A."/>
            <person name="Mathers N."/>
            <person name="Lee C.E."/>
            <person name="Colbourne J.K."/>
            <person name="Biales A."/>
            <person name="Johnston J.S."/>
            <person name="Wellborn G.A."/>
            <person name="Rosendale A.J."/>
            <person name="Cridge A.G."/>
            <person name="Munoz-Torres M.C."/>
            <person name="Bain P.A."/>
            <person name="Manny A.R."/>
            <person name="Major K.M."/>
            <person name="Lambert F.N."/>
            <person name="Vulpe C.D."/>
            <person name="Tuck P."/>
            <person name="Blalock B.J."/>
            <person name="Lin Y.Y."/>
            <person name="Smith M.E."/>
            <person name="Ochoa-Acuna H."/>
            <person name="Chen M.M."/>
            <person name="Childers C.P."/>
            <person name="Qu J."/>
            <person name="Dugan S."/>
            <person name="Lee S.L."/>
            <person name="Chao H."/>
            <person name="Dinh H."/>
            <person name="Han Y."/>
            <person name="Doddapaneni H."/>
            <person name="Worley K.C."/>
            <person name="Muzny D.M."/>
            <person name="Gibbs R.A."/>
            <person name="Richards S."/>
        </authorList>
    </citation>
    <scope>NUCLEOTIDE SEQUENCE</scope>
    <source>
        <strain evidence="2">HAZT.00-mixed</strain>
        <tissue evidence="2">Whole organism</tissue>
    </source>
</reference>
<reference evidence="2" key="1">
    <citation type="submission" date="2014-08" db="EMBL/GenBank/DDBJ databases">
        <authorList>
            <person name="Murali S."/>
            <person name="Richards S."/>
            <person name="Bandaranaike D."/>
            <person name="Bellair M."/>
            <person name="Blankenburg K."/>
            <person name="Chao H."/>
            <person name="Dinh H."/>
            <person name="Doddapaneni H."/>
            <person name="Dugan-Rocha S."/>
            <person name="Elkadiri S."/>
            <person name="Gnanaolivu R."/>
            <person name="Hughes D."/>
            <person name="Lee S."/>
            <person name="Li M."/>
            <person name="Ming W."/>
            <person name="Munidasa M."/>
            <person name="Muniz J."/>
            <person name="Nguyen L."/>
            <person name="Osuji N."/>
            <person name="Pu L.-L."/>
            <person name="Puazo M."/>
            <person name="Skinner E."/>
            <person name="Qu C."/>
            <person name="Quiroz J."/>
            <person name="Raj R."/>
            <person name="Weissenberger G."/>
            <person name="Xin Y."/>
            <person name="Zou X."/>
            <person name="Han Y."/>
            <person name="Worley K."/>
            <person name="Muzny D."/>
            <person name="Gibbs R."/>
        </authorList>
    </citation>
    <scope>NUCLEOTIDE SEQUENCE</scope>
    <source>
        <strain evidence="2">HAZT.00-mixed</strain>
        <tissue evidence="2">Whole organism</tissue>
    </source>
</reference>
<dbReference type="SMART" id="SM00408">
    <property type="entry name" value="IGc2"/>
    <property type="match status" value="1"/>
</dbReference>
<dbReference type="Pfam" id="PF13927">
    <property type="entry name" value="Ig_3"/>
    <property type="match status" value="1"/>
</dbReference>
<proteinExistence type="predicted"/>
<dbReference type="InterPro" id="IPR007110">
    <property type="entry name" value="Ig-like_dom"/>
</dbReference>
<dbReference type="InterPro" id="IPR003599">
    <property type="entry name" value="Ig_sub"/>
</dbReference>
<dbReference type="AlphaFoldDB" id="A0A6A0H915"/>
<dbReference type="PROSITE" id="PS50835">
    <property type="entry name" value="IG_LIKE"/>
    <property type="match status" value="1"/>
</dbReference>
<protein>
    <recommendedName>
        <fullName evidence="1">Ig-like domain-containing protein</fullName>
    </recommendedName>
</protein>
<name>A0A6A0H915_HYAAZ</name>
<dbReference type="InterPro" id="IPR003598">
    <property type="entry name" value="Ig_sub2"/>
</dbReference>
<dbReference type="SUPFAM" id="SSF48726">
    <property type="entry name" value="Immunoglobulin"/>
    <property type="match status" value="1"/>
</dbReference>
<dbReference type="InterPro" id="IPR036179">
    <property type="entry name" value="Ig-like_dom_sf"/>
</dbReference>
<dbReference type="EMBL" id="JQDR03003954">
    <property type="protein sequence ID" value="KAA0202263.1"/>
    <property type="molecule type" value="Genomic_DNA"/>
</dbReference>